<protein>
    <recommendedName>
        <fullName evidence="1">Aminoglycoside phosphotransferase domain-containing protein</fullName>
    </recommendedName>
</protein>
<dbReference type="InterPro" id="IPR011009">
    <property type="entry name" value="Kinase-like_dom_sf"/>
</dbReference>
<proteinExistence type="predicted"/>
<feature type="domain" description="Aminoglycoside phosphotransferase" evidence="1">
    <location>
        <begin position="29"/>
        <end position="258"/>
    </location>
</feature>
<dbReference type="InterPro" id="IPR002575">
    <property type="entry name" value="Aminoglycoside_PTrfase"/>
</dbReference>
<dbReference type="SUPFAM" id="SSF56112">
    <property type="entry name" value="Protein kinase-like (PK-like)"/>
    <property type="match status" value="1"/>
</dbReference>
<dbReference type="Gene3D" id="3.90.1200.10">
    <property type="match status" value="1"/>
</dbReference>
<evidence type="ECO:0000259" key="1">
    <source>
        <dbReference type="Pfam" id="PF01636"/>
    </source>
</evidence>
<accession>A0A381U0Q8</accession>
<name>A0A381U0Q8_9ZZZZ</name>
<dbReference type="AlphaFoldDB" id="A0A381U0Q8"/>
<dbReference type="InterPro" id="IPR052898">
    <property type="entry name" value="ACAD10-like"/>
</dbReference>
<evidence type="ECO:0000313" key="2">
    <source>
        <dbReference type="EMBL" id="SVA21822.1"/>
    </source>
</evidence>
<dbReference type="PANTHER" id="PTHR47829:SF1">
    <property type="entry name" value="HAD FAMILY PHOSPHATASE"/>
    <property type="match status" value="1"/>
</dbReference>
<dbReference type="Pfam" id="PF01636">
    <property type="entry name" value="APH"/>
    <property type="match status" value="1"/>
</dbReference>
<dbReference type="InterPro" id="IPR041726">
    <property type="entry name" value="ACAD10_11_N"/>
</dbReference>
<dbReference type="PANTHER" id="PTHR47829">
    <property type="entry name" value="HYDROLASE, PUTATIVE (AFU_ORTHOLOGUE AFUA_1G12880)-RELATED"/>
    <property type="match status" value="1"/>
</dbReference>
<dbReference type="CDD" id="cd05154">
    <property type="entry name" value="ACAD10_11_N-like"/>
    <property type="match status" value="1"/>
</dbReference>
<gene>
    <name evidence="2" type="ORF">METZ01_LOCUS74676</name>
</gene>
<organism evidence="2">
    <name type="scientific">marine metagenome</name>
    <dbReference type="NCBI Taxonomy" id="408172"/>
    <lineage>
        <taxon>unclassified sequences</taxon>
        <taxon>metagenomes</taxon>
        <taxon>ecological metagenomes</taxon>
    </lineage>
</organism>
<dbReference type="Gene3D" id="3.30.200.20">
    <property type="entry name" value="Phosphorylase Kinase, domain 1"/>
    <property type="match status" value="1"/>
</dbReference>
<dbReference type="EMBL" id="UINC01005516">
    <property type="protein sequence ID" value="SVA21822.1"/>
    <property type="molecule type" value="Genomic_DNA"/>
</dbReference>
<sequence length="344" mass="37853">MADTAGINHDNLLRWFDGRVGGIDGDLHFELITGGRSNLTFTVSDDHDRRWVLRRPPMGHVLATAHDMAREYRIISALADSNVPVPSVVGLCEDDQVTGAPFYVMDFVLGLVVRTVEDAALVPVDVRRRMGVALVEVLARLHDVDLETVGLSDLGRHDGYVERQLKRWRTQFERSTTRDLPQVLEAHEMLAARVPAQQGTGIVHGDYRLDNCVMSTAGEVAAVLDWELCTTGDVLADVAGMVAYADSRATGGQLPPTSIEGFPTTDEVRSLYEAHGTRDLAELDYYLAFAYWRIACIVEGVYSRYAAGVMGDQDDPRLVEAFGQRVIDLADLAHEMASRLPAGT</sequence>
<reference evidence="2" key="1">
    <citation type="submission" date="2018-05" db="EMBL/GenBank/DDBJ databases">
        <authorList>
            <person name="Lanie J.A."/>
            <person name="Ng W.-L."/>
            <person name="Kazmierczak K.M."/>
            <person name="Andrzejewski T.M."/>
            <person name="Davidsen T.M."/>
            <person name="Wayne K.J."/>
            <person name="Tettelin H."/>
            <person name="Glass J.I."/>
            <person name="Rusch D."/>
            <person name="Podicherti R."/>
            <person name="Tsui H.-C.T."/>
            <person name="Winkler M.E."/>
        </authorList>
    </citation>
    <scope>NUCLEOTIDE SEQUENCE</scope>
</reference>